<dbReference type="Proteomes" id="UP000276634">
    <property type="component" value="Unassembled WGS sequence"/>
</dbReference>
<keyword evidence="9" id="KW-0464">Manganese</keyword>
<sequence length="435" mass="48630">MDRREFARRRRRLMRIMGEGAIAIVPTAPVRIRNRDVEYPYRPESDFLYLTGFPEPEAVAVLVPGRPHGEFILFCRERDPEQETWHGRRAGLEGAVEHYGADDAFPIGDLDDILPGLLEDRERVYYAMGRDPDFDRRLMAWVNRVRAKARTGVHAPVEFVALEHVLHELRLHKSRAEVAAIRRAVRITEAAHRRAMAACRPGVTEYALEAELLYEFVRQGARSPAYPSIVGAGANACILHYTENSATVQAGDLVLIDAGAEWEGYAADLTRTFPADGRFRPAQRALYELVLEAQLAAIEAVRPGASWDAPHQAAVRVVTKGLVRLGLLEGRVARLIRDEAYKRFYLHRTGHWLGMDVHDVGDYKVGGEWRVLEPGMVLTVEPGLYVAPDAKGVARRWRGIGIRIEDDVLVTRDGCEVLSAALPKEPDAVEALVGA</sequence>
<dbReference type="InterPro" id="IPR007865">
    <property type="entry name" value="Aminopep_P_N"/>
</dbReference>
<evidence type="ECO:0000256" key="5">
    <source>
        <dbReference type="ARBA" id="ARBA00022670"/>
    </source>
</evidence>
<keyword evidence="5" id="KW-0645">Protease</keyword>
<dbReference type="InterPro" id="IPR052433">
    <property type="entry name" value="X-Pro_dipept-like"/>
</dbReference>
<keyword evidence="7" id="KW-0378">Hydrolase</keyword>
<comment type="similarity">
    <text evidence="3">Belongs to the peptidase M24B family.</text>
</comment>
<dbReference type="InterPro" id="IPR029149">
    <property type="entry name" value="Creatin/AminoP/Spt16_N"/>
</dbReference>
<dbReference type="SUPFAM" id="SSF55920">
    <property type="entry name" value="Creatinase/aminopeptidase"/>
    <property type="match status" value="1"/>
</dbReference>
<dbReference type="Gene3D" id="3.90.230.10">
    <property type="entry name" value="Creatinase/methionine aminopeptidase superfamily"/>
    <property type="match status" value="1"/>
</dbReference>
<dbReference type="PROSITE" id="PS00491">
    <property type="entry name" value="PROLINE_PEPTIDASE"/>
    <property type="match status" value="1"/>
</dbReference>
<dbReference type="EC" id="3.4.11.9" evidence="4"/>
<dbReference type="PANTHER" id="PTHR43226:SF4">
    <property type="entry name" value="XAA-PRO AMINOPEPTIDASE 3"/>
    <property type="match status" value="1"/>
</dbReference>
<dbReference type="Gene3D" id="3.40.350.10">
    <property type="entry name" value="Creatinase/prolidase N-terminal domain"/>
    <property type="match status" value="1"/>
</dbReference>
<evidence type="ECO:0000256" key="7">
    <source>
        <dbReference type="ARBA" id="ARBA00022801"/>
    </source>
</evidence>
<name>A0A3N1Y781_9GAMM</name>
<evidence type="ECO:0000256" key="12">
    <source>
        <dbReference type="ARBA" id="ARBA00081411"/>
    </source>
</evidence>
<evidence type="ECO:0000313" key="14">
    <source>
        <dbReference type="EMBL" id="ROR34635.1"/>
    </source>
</evidence>
<reference evidence="14 15" key="1">
    <citation type="submission" date="2018-11" db="EMBL/GenBank/DDBJ databases">
        <title>Genomic Encyclopedia of Type Strains, Phase IV (KMG-IV): sequencing the most valuable type-strain genomes for metagenomic binning, comparative biology and taxonomic classification.</title>
        <authorList>
            <person name="Goeker M."/>
        </authorList>
    </citation>
    <scope>NUCLEOTIDE SEQUENCE [LARGE SCALE GENOMIC DNA]</scope>
    <source>
        <strain evidence="14 15">DSM 100275</strain>
    </source>
</reference>
<accession>A0A3N1Y781</accession>
<dbReference type="RefSeq" id="WP_123399979.1">
    <property type="nucleotide sequence ID" value="NZ_RJVI01000001.1"/>
</dbReference>
<dbReference type="SMART" id="SM01011">
    <property type="entry name" value="AMP_N"/>
    <property type="match status" value="1"/>
</dbReference>
<evidence type="ECO:0000256" key="1">
    <source>
        <dbReference type="ARBA" id="ARBA00001424"/>
    </source>
</evidence>
<evidence type="ECO:0000256" key="4">
    <source>
        <dbReference type="ARBA" id="ARBA00012574"/>
    </source>
</evidence>
<protein>
    <recommendedName>
        <fullName evidence="10">Xaa-Pro aminopeptidase</fullName>
        <ecNumber evidence="4">3.4.11.9</ecNumber>
    </recommendedName>
    <alternativeName>
        <fullName evidence="11">Aminopeptidase P II</fullName>
    </alternativeName>
    <alternativeName>
        <fullName evidence="12">X-Pro aminopeptidase</fullName>
    </alternativeName>
</protein>
<evidence type="ECO:0000256" key="2">
    <source>
        <dbReference type="ARBA" id="ARBA00001936"/>
    </source>
</evidence>
<dbReference type="GO" id="GO:0030145">
    <property type="term" value="F:manganese ion binding"/>
    <property type="evidence" value="ECO:0007669"/>
    <property type="project" value="InterPro"/>
</dbReference>
<keyword evidence="14" id="KW-0031">Aminopeptidase</keyword>
<dbReference type="OrthoDB" id="9806388at2"/>
<dbReference type="EMBL" id="RJVI01000001">
    <property type="protein sequence ID" value="ROR34635.1"/>
    <property type="molecule type" value="Genomic_DNA"/>
</dbReference>
<dbReference type="CDD" id="cd01087">
    <property type="entry name" value="Prolidase"/>
    <property type="match status" value="1"/>
</dbReference>
<dbReference type="FunFam" id="3.90.230.10:FF:000002">
    <property type="entry name" value="Xaa-Pro aminopeptidase 3"/>
    <property type="match status" value="1"/>
</dbReference>
<keyword evidence="15" id="KW-1185">Reference proteome</keyword>
<comment type="caution">
    <text evidence="14">The sequence shown here is derived from an EMBL/GenBank/DDBJ whole genome shotgun (WGS) entry which is preliminary data.</text>
</comment>
<dbReference type="NCBIfam" id="NF008131">
    <property type="entry name" value="PRK10879.1"/>
    <property type="match status" value="1"/>
</dbReference>
<evidence type="ECO:0000256" key="8">
    <source>
        <dbReference type="ARBA" id="ARBA00023049"/>
    </source>
</evidence>
<dbReference type="GO" id="GO:0070006">
    <property type="term" value="F:metalloaminopeptidase activity"/>
    <property type="evidence" value="ECO:0007669"/>
    <property type="project" value="InterPro"/>
</dbReference>
<dbReference type="InterPro" id="IPR001714">
    <property type="entry name" value="Pept_M24_MAP"/>
</dbReference>
<dbReference type="PANTHER" id="PTHR43226">
    <property type="entry name" value="XAA-PRO AMINOPEPTIDASE 3"/>
    <property type="match status" value="1"/>
</dbReference>
<comment type="catalytic activity">
    <reaction evidence="1">
        <text>Release of any N-terminal amino acid, including proline, that is linked to proline, even from a dipeptide or tripeptide.</text>
        <dbReference type="EC" id="3.4.11.9"/>
    </reaction>
</comment>
<evidence type="ECO:0000313" key="15">
    <source>
        <dbReference type="Proteomes" id="UP000276634"/>
    </source>
</evidence>
<dbReference type="Pfam" id="PF05195">
    <property type="entry name" value="AMP_N"/>
    <property type="match status" value="1"/>
</dbReference>
<keyword evidence="6" id="KW-0479">Metal-binding</keyword>
<evidence type="ECO:0000256" key="6">
    <source>
        <dbReference type="ARBA" id="ARBA00022723"/>
    </source>
</evidence>
<dbReference type="InterPro" id="IPR001131">
    <property type="entry name" value="Peptidase_M24B_aminopep-P_CS"/>
</dbReference>
<dbReference type="GO" id="GO:0005829">
    <property type="term" value="C:cytosol"/>
    <property type="evidence" value="ECO:0007669"/>
    <property type="project" value="TreeGrafter"/>
</dbReference>
<evidence type="ECO:0000256" key="3">
    <source>
        <dbReference type="ARBA" id="ARBA00008766"/>
    </source>
</evidence>
<keyword evidence="8" id="KW-0482">Metalloprotease</keyword>
<dbReference type="SUPFAM" id="SSF53092">
    <property type="entry name" value="Creatinase/prolidase N-terminal domain"/>
    <property type="match status" value="1"/>
</dbReference>
<proteinExistence type="inferred from homology"/>
<gene>
    <name evidence="14" type="ORF">EDC57_0536</name>
</gene>
<organism evidence="14 15">
    <name type="scientific">Inmirania thermothiophila</name>
    <dbReference type="NCBI Taxonomy" id="1750597"/>
    <lineage>
        <taxon>Bacteria</taxon>
        <taxon>Pseudomonadati</taxon>
        <taxon>Pseudomonadota</taxon>
        <taxon>Gammaproteobacteria</taxon>
        <taxon>Chromatiales</taxon>
        <taxon>Ectothiorhodospiraceae</taxon>
        <taxon>Inmirania</taxon>
    </lineage>
</organism>
<comment type="cofactor">
    <cofactor evidence="2">
        <name>Mn(2+)</name>
        <dbReference type="ChEBI" id="CHEBI:29035"/>
    </cofactor>
</comment>
<dbReference type="AlphaFoldDB" id="A0A3N1Y781"/>
<dbReference type="Pfam" id="PF00557">
    <property type="entry name" value="Peptidase_M24"/>
    <property type="match status" value="1"/>
</dbReference>
<dbReference type="GO" id="GO:0006508">
    <property type="term" value="P:proteolysis"/>
    <property type="evidence" value="ECO:0007669"/>
    <property type="project" value="UniProtKB-KW"/>
</dbReference>
<evidence type="ECO:0000256" key="10">
    <source>
        <dbReference type="ARBA" id="ARBA00069363"/>
    </source>
</evidence>
<evidence type="ECO:0000256" key="9">
    <source>
        <dbReference type="ARBA" id="ARBA00023211"/>
    </source>
</evidence>
<evidence type="ECO:0000256" key="11">
    <source>
        <dbReference type="ARBA" id="ARBA00075356"/>
    </source>
</evidence>
<dbReference type="PRINTS" id="PR00599">
    <property type="entry name" value="MAPEPTIDASE"/>
</dbReference>
<dbReference type="InterPro" id="IPR036005">
    <property type="entry name" value="Creatinase/aminopeptidase-like"/>
</dbReference>
<dbReference type="InterPro" id="IPR000994">
    <property type="entry name" value="Pept_M24"/>
</dbReference>
<feature type="domain" description="Aminopeptidase P N-terminal" evidence="13">
    <location>
        <begin position="1"/>
        <end position="135"/>
    </location>
</feature>
<evidence type="ECO:0000259" key="13">
    <source>
        <dbReference type="SMART" id="SM01011"/>
    </source>
</evidence>